<dbReference type="Proteomes" id="UP000789901">
    <property type="component" value="Unassembled WGS sequence"/>
</dbReference>
<protein>
    <submittedName>
        <fullName evidence="1">33768_t:CDS:1</fullName>
    </submittedName>
</protein>
<sequence length="197" mass="23014">DLSYIFQNTLFEYADFLETYSSYKIQHATSLWYQNTQDISMPYLEGSIFEAIQSMLFQKSKRIKKFNISVINSSTFPSINNSLFSSSKLKECEFKFVVLNGQNTNVDNYINLISIRSKRIQTIRIIAYNNDIPSNCQELFLNLINNQTDLKELELDYFITTSFGHLLQRDMLQLKSQILQKLVLQGIKFNKDKLANL</sequence>
<feature type="non-terminal residue" evidence="1">
    <location>
        <position position="197"/>
    </location>
</feature>
<feature type="non-terminal residue" evidence="1">
    <location>
        <position position="1"/>
    </location>
</feature>
<comment type="caution">
    <text evidence="1">The sequence shown here is derived from an EMBL/GenBank/DDBJ whole genome shotgun (WGS) entry which is preliminary data.</text>
</comment>
<proteinExistence type="predicted"/>
<dbReference type="EMBL" id="CAJVQB010151464">
    <property type="protein sequence ID" value="CAG8855630.1"/>
    <property type="molecule type" value="Genomic_DNA"/>
</dbReference>
<evidence type="ECO:0000313" key="1">
    <source>
        <dbReference type="EMBL" id="CAG8855630.1"/>
    </source>
</evidence>
<reference evidence="1 2" key="1">
    <citation type="submission" date="2021-06" db="EMBL/GenBank/DDBJ databases">
        <authorList>
            <person name="Kallberg Y."/>
            <person name="Tangrot J."/>
            <person name="Rosling A."/>
        </authorList>
    </citation>
    <scope>NUCLEOTIDE SEQUENCE [LARGE SCALE GENOMIC DNA]</scope>
    <source>
        <strain evidence="1 2">120-4 pot B 10/14</strain>
    </source>
</reference>
<accession>A0ABN7XM74</accession>
<name>A0ABN7XM74_GIGMA</name>
<organism evidence="1 2">
    <name type="scientific">Gigaspora margarita</name>
    <dbReference type="NCBI Taxonomy" id="4874"/>
    <lineage>
        <taxon>Eukaryota</taxon>
        <taxon>Fungi</taxon>
        <taxon>Fungi incertae sedis</taxon>
        <taxon>Mucoromycota</taxon>
        <taxon>Glomeromycotina</taxon>
        <taxon>Glomeromycetes</taxon>
        <taxon>Diversisporales</taxon>
        <taxon>Gigasporaceae</taxon>
        <taxon>Gigaspora</taxon>
    </lineage>
</organism>
<evidence type="ECO:0000313" key="2">
    <source>
        <dbReference type="Proteomes" id="UP000789901"/>
    </source>
</evidence>
<keyword evidence="2" id="KW-1185">Reference proteome</keyword>
<gene>
    <name evidence="1" type="ORF">GMARGA_LOCUS44451</name>
</gene>